<sequence length="386" mass="43884">PYTLNINTVSEILALGCDLKNTISLSNKNDIFISQYIGDLKNVETINFLEKIIEHFSKLYNVIPSVLVYDKHPDFEYKKIKLEKILNISGEIKVIETQHHHSHIVSCMAENNISTDVIGIAFDGTGYGEDKSIWGGEFFICNKREFERVGHLDEFYLPGGDKAVKEPWRIGVSLIYKAFKGEAKEFIPKYLQDKEYNIIRTMIDRKINSPKTSSMGRLFDGISAILGFNDEITFEGEAAITLENISDEKNDETYEFEIKKYEGKLILDFNNIIKGIISDIDNKVNNGIIARKFHNTIIKSTIEMVLYIREETNINTVVVSGGVFQNEILFKGVVKGLEEYKFNVVTHKIIPCNDSGVSLGQLIIANELIKEELREESHVYSSSSKN</sequence>
<dbReference type="SUPFAM" id="SSF53067">
    <property type="entry name" value="Actin-like ATPase domain"/>
    <property type="match status" value="1"/>
</dbReference>
<dbReference type="EMBL" id="JACJLL010000208">
    <property type="protein sequence ID" value="MBM6820929.1"/>
    <property type="molecule type" value="Genomic_DNA"/>
</dbReference>
<dbReference type="Gene3D" id="3.30.420.360">
    <property type="match status" value="1"/>
</dbReference>
<accession>A0ABS2FL39</accession>
<feature type="domain" description="Carbamoyltransferase Kae1-like" evidence="3">
    <location>
        <begin position="119"/>
        <end position="361"/>
    </location>
</feature>
<dbReference type="InterPro" id="IPR043129">
    <property type="entry name" value="ATPase_NBD"/>
</dbReference>
<dbReference type="Gene3D" id="3.30.420.560">
    <property type="match status" value="1"/>
</dbReference>
<evidence type="ECO:0000313" key="5">
    <source>
        <dbReference type="Proteomes" id="UP000767334"/>
    </source>
</evidence>
<dbReference type="InterPro" id="IPR041440">
    <property type="entry name" value="HypF_C"/>
</dbReference>
<proteinExistence type="inferred from homology"/>
<protein>
    <submittedName>
        <fullName evidence="4">Carbamoyltransferase HypF</fullName>
    </submittedName>
</protein>
<dbReference type="InterPro" id="IPR051060">
    <property type="entry name" value="Carbamoyltrans_HypF-like"/>
</dbReference>
<dbReference type="InterPro" id="IPR055128">
    <property type="entry name" value="HypF_C_2"/>
</dbReference>
<feature type="domain" description="HypF Kae1-like" evidence="2">
    <location>
        <begin position="9"/>
        <end position="110"/>
    </location>
</feature>
<evidence type="ECO:0000313" key="4">
    <source>
        <dbReference type="EMBL" id="MBM6820929.1"/>
    </source>
</evidence>
<keyword evidence="5" id="KW-1185">Reference proteome</keyword>
<dbReference type="Pfam" id="PF22521">
    <property type="entry name" value="HypF_C_2"/>
    <property type="match status" value="1"/>
</dbReference>
<dbReference type="PANTHER" id="PTHR42959">
    <property type="entry name" value="CARBAMOYLTRANSFERASE"/>
    <property type="match status" value="1"/>
</dbReference>
<comment type="similarity">
    <text evidence="1">Belongs to the carbamoyltransferase HypF family.</text>
</comment>
<evidence type="ECO:0000256" key="1">
    <source>
        <dbReference type="ARBA" id="ARBA00008097"/>
    </source>
</evidence>
<dbReference type="Proteomes" id="UP000767334">
    <property type="component" value="Unassembled WGS sequence"/>
</dbReference>
<name>A0ABS2FL39_9CLOT</name>
<reference evidence="4 5" key="1">
    <citation type="journal article" date="2021" name="Sci. Rep.">
        <title>The distribution of antibiotic resistance genes in chicken gut microbiota commensals.</title>
        <authorList>
            <person name="Juricova H."/>
            <person name="Matiasovicova J."/>
            <person name="Kubasova T."/>
            <person name="Cejkova D."/>
            <person name="Rychlik I."/>
        </authorList>
    </citation>
    <scope>NUCLEOTIDE SEQUENCE [LARGE SCALE GENOMIC DNA]</scope>
    <source>
        <strain evidence="4 5">An435</strain>
    </source>
</reference>
<feature type="non-terminal residue" evidence="4">
    <location>
        <position position="1"/>
    </location>
</feature>
<dbReference type="PANTHER" id="PTHR42959:SF1">
    <property type="entry name" value="CARBAMOYLTRANSFERASE HYPF"/>
    <property type="match status" value="1"/>
</dbReference>
<comment type="caution">
    <text evidence="4">The sequence shown here is derived from an EMBL/GenBank/DDBJ whole genome shotgun (WGS) entry which is preliminary data.</text>
</comment>
<evidence type="ECO:0000259" key="3">
    <source>
        <dbReference type="Pfam" id="PF22521"/>
    </source>
</evidence>
<organism evidence="4 5">
    <name type="scientific">Clostridium saudiense</name>
    <dbReference type="NCBI Taxonomy" id="1414720"/>
    <lineage>
        <taxon>Bacteria</taxon>
        <taxon>Bacillati</taxon>
        <taxon>Bacillota</taxon>
        <taxon>Clostridia</taxon>
        <taxon>Eubacteriales</taxon>
        <taxon>Clostridiaceae</taxon>
        <taxon>Clostridium</taxon>
    </lineage>
</organism>
<gene>
    <name evidence="4" type="ORF">H6A19_16570</name>
</gene>
<dbReference type="Pfam" id="PF17788">
    <property type="entry name" value="HypF_C"/>
    <property type="match status" value="1"/>
</dbReference>
<evidence type="ECO:0000259" key="2">
    <source>
        <dbReference type="Pfam" id="PF17788"/>
    </source>
</evidence>
<dbReference type="Gene3D" id="1.10.357.160">
    <property type="match status" value="1"/>
</dbReference>